<name>A0A2M9HBI8_9BIFI</name>
<evidence type="ECO:0000256" key="4">
    <source>
        <dbReference type="ARBA" id="ARBA00022692"/>
    </source>
</evidence>
<feature type="transmembrane region" description="Helical" evidence="7">
    <location>
        <begin position="426"/>
        <end position="444"/>
    </location>
</feature>
<dbReference type="InterPro" id="IPR039672">
    <property type="entry name" value="MFS_2"/>
</dbReference>
<dbReference type="CDD" id="cd17332">
    <property type="entry name" value="MFS_MelB_like"/>
    <property type="match status" value="1"/>
</dbReference>
<evidence type="ECO:0000256" key="1">
    <source>
        <dbReference type="ARBA" id="ARBA00004651"/>
    </source>
</evidence>
<dbReference type="InterPro" id="IPR036259">
    <property type="entry name" value="MFS_trans_sf"/>
</dbReference>
<feature type="transmembrane region" description="Helical" evidence="7">
    <location>
        <begin position="502"/>
        <end position="520"/>
    </location>
</feature>
<protein>
    <submittedName>
        <fullName evidence="8">MFS transporter</fullName>
    </submittedName>
</protein>
<dbReference type="PROSITE" id="PS00872">
    <property type="entry name" value="NA_GALACTOSIDE_SYMP"/>
    <property type="match status" value="1"/>
</dbReference>
<organism evidence="8 9">
    <name type="scientific">Bifidobacterium primatium</name>
    <dbReference type="NCBI Taxonomy" id="2045438"/>
    <lineage>
        <taxon>Bacteria</taxon>
        <taxon>Bacillati</taxon>
        <taxon>Actinomycetota</taxon>
        <taxon>Actinomycetes</taxon>
        <taxon>Bifidobacteriales</taxon>
        <taxon>Bifidobacteriaceae</taxon>
        <taxon>Bifidobacterium</taxon>
    </lineage>
</organism>
<dbReference type="Gene3D" id="1.20.1250.20">
    <property type="entry name" value="MFS general substrate transporter like domains"/>
    <property type="match status" value="2"/>
</dbReference>
<feature type="transmembrane region" description="Helical" evidence="7">
    <location>
        <begin position="450"/>
        <end position="473"/>
    </location>
</feature>
<keyword evidence="4 7" id="KW-0812">Transmembrane</keyword>
<comment type="caution">
    <text evidence="8">The sequence shown here is derived from an EMBL/GenBank/DDBJ whole genome shotgun (WGS) entry which is preliminary data.</text>
</comment>
<evidence type="ECO:0000256" key="6">
    <source>
        <dbReference type="ARBA" id="ARBA00023136"/>
    </source>
</evidence>
<dbReference type="AlphaFoldDB" id="A0A2M9HBI8"/>
<feature type="transmembrane region" description="Helical" evidence="7">
    <location>
        <begin position="237"/>
        <end position="261"/>
    </location>
</feature>
<evidence type="ECO:0000256" key="2">
    <source>
        <dbReference type="ARBA" id="ARBA00022448"/>
    </source>
</evidence>
<dbReference type="GO" id="GO:0005886">
    <property type="term" value="C:plasma membrane"/>
    <property type="evidence" value="ECO:0007669"/>
    <property type="project" value="UniProtKB-SubCell"/>
</dbReference>
<accession>A0A2M9HBI8</accession>
<dbReference type="OrthoDB" id="181905at2"/>
<evidence type="ECO:0000256" key="5">
    <source>
        <dbReference type="ARBA" id="ARBA00022989"/>
    </source>
</evidence>
<feature type="transmembrane region" description="Helical" evidence="7">
    <location>
        <begin position="540"/>
        <end position="557"/>
    </location>
</feature>
<keyword evidence="9" id="KW-1185">Reference proteome</keyword>
<evidence type="ECO:0000313" key="8">
    <source>
        <dbReference type="EMBL" id="PJM74169.1"/>
    </source>
</evidence>
<dbReference type="InterPro" id="IPR018043">
    <property type="entry name" value="Na/Gal_symport_CS"/>
</dbReference>
<dbReference type="Pfam" id="PF13347">
    <property type="entry name" value="MFS_2"/>
    <property type="match status" value="1"/>
</dbReference>
<feature type="transmembrane region" description="Helical" evidence="7">
    <location>
        <begin position="169"/>
        <end position="196"/>
    </location>
</feature>
<dbReference type="Proteomes" id="UP000229095">
    <property type="component" value="Unassembled WGS sequence"/>
</dbReference>
<keyword evidence="2" id="KW-0813">Transport</keyword>
<evidence type="ECO:0000256" key="7">
    <source>
        <dbReference type="SAM" id="Phobius"/>
    </source>
</evidence>
<keyword evidence="5 7" id="KW-1133">Transmembrane helix</keyword>
<dbReference type="SUPFAM" id="SSF103473">
    <property type="entry name" value="MFS general substrate transporter"/>
    <property type="match status" value="1"/>
</dbReference>
<dbReference type="PANTHER" id="PTHR11328">
    <property type="entry name" value="MAJOR FACILITATOR SUPERFAMILY DOMAIN-CONTAINING PROTEIN"/>
    <property type="match status" value="1"/>
</dbReference>
<comment type="subcellular location">
    <subcellularLocation>
        <location evidence="1">Cell membrane</location>
        <topology evidence="1">Multi-pass membrane protein</topology>
    </subcellularLocation>
</comment>
<keyword evidence="6 7" id="KW-0472">Membrane</keyword>
<feature type="transmembrane region" description="Helical" evidence="7">
    <location>
        <begin position="208"/>
        <end position="231"/>
    </location>
</feature>
<feature type="transmembrane region" description="Helical" evidence="7">
    <location>
        <begin position="359"/>
        <end position="375"/>
    </location>
</feature>
<reference evidence="8 9" key="1">
    <citation type="submission" date="2017-10" db="EMBL/GenBank/DDBJ databases">
        <title>Draft genome sequences of strains TRE 1, TRE 9, TRE H and TRI 7, isolated from tamarins, belonging to four potential novel Bifidobacterium species.</title>
        <authorList>
            <person name="Mattarelli P."/>
            <person name="Modesto M."/>
            <person name="Puglisi E."/>
            <person name="Morelli L."/>
            <person name="Spezio C."/>
            <person name="Bonetti A."/>
            <person name="Sandri C."/>
        </authorList>
    </citation>
    <scope>NUCLEOTIDE SEQUENCE [LARGE SCALE GENOMIC DNA]</scope>
    <source>
        <strain evidence="9">TRE1</strain>
    </source>
</reference>
<dbReference type="PANTHER" id="PTHR11328:SF24">
    <property type="entry name" value="MAJOR FACILITATOR SUPERFAMILY (MFS) PROFILE DOMAIN-CONTAINING PROTEIN"/>
    <property type="match status" value="1"/>
</dbReference>
<feature type="transmembrane region" description="Helical" evidence="7">
    <location>
        <begin position="308"/>
        <end position="327"/>
    </location>
</feature>
<keyword evidence="3" id="KW-1003">Cell membrane</keyword>
<dbReference type="EMBL" id="PEBI01000001">
    <property type="protein sequence ID" value="PJM74169.1"/>
    <property type="molecule type" value="Genomic_DNA"/>
</dbReference>
<gene>
    <name evidence="8" type="ORF">CS006_03290</name>
</gene>
<proteinExistence type="predicted"/>
<feature type="transmembrane region" description="Helical" evidence="7">
    <location>
        <begin position="281"/>
        <end position="302"/>
    </location>
</feature>
<dbReference type="NCBIfam" id="TIGR00792">
    <property type="entry name" value="gph"/>
    <property type="match status" value="1"/>
</dbReference>
<evidence type="ECO:0000313" key="9">
    <source>
        <dbReference type="Proteomes" id="UP000229095"/>
    </source>
</evidence>
<feature type="transmembrane region" description="Helical" evidence="7">
    <location>
        <begin position="138"/>
        <end position="163"/>
    </location>
</feature>
<feature type="transmembrane region" description="Helical" evidence="7">
    <location>
        <begin position="395"/>
        <end position="414"/>
    </location>
</feature>
<dbReference type="GO" id="GO:0015293">
    <property type="term" value="F:symporter activity"/>
    <property type="evidence" value="ECO:0007669"/>
    <property type="project" value="InterPro"/>
</dbReference>
<sequence length="599" mass="66062">MASRCGHHKTPLHPVYVRIPPNPTITRKMSSSHDTIPNRKPSSFVAFPARNALSDCYLPILTPFSQPPSMSNCVSVHIGLFTGHFGYSSLMPQFRHPYVKAISFRRHGARETPGKGKRSVMSSAITTSFKEKLGLKDYVAYGFGDMAINFTFGSLGMFVVYFYTDIVGISAAAVGTLMLISRSFDGIIDVCVGTLVDKTHSRWGKARPWLLFGAIPFGILTVTLFAVPQHASDTVKIIYIFISYNLLMIAFSSMAIPYGTLNSLVTQDQGQREKLNLSRMFLAQCGILIITNATMPLVNAFGGGQMGWVLAYVVLSVIACALFWVVFGTQKERVKIAKGTKKKSQYPFKVEVKAWLKNKYWFMAFGFLAFFHVAYSLTQGSLVYYAKYYLHQPDAVGVLTLAYLLPAMVGILACTKLFPKFGKTRVVIVCLVVSIIAYILPLFAKESYSFIVFTQIMKGIVYGPILGSIWAFFPDTIEYGYWKTKIRVEGLLYSGGSLGQKIGLGIGTAMVGWVLAAGGYDGAKAVQSAGAMGAIDMIYVWLPIIFFAVCIVLMAMYRIDKIFPKVMSDLADWKVNGAPAPDAEFQKLLDEADAKASDK</sequence>
<evidence type="ECO:0000256" key="3">
    <source>
        <dbReference type="ARBA" id="ARBA00022475"/>
    </source>
</evidence>
<dbReference type="GO" id="GO:0006814">
    <property type="term" value="P:sodium ion transport"/>
    <property type="evidence" value="ECO:0007669"/>
    <property type="project" value="InterPro"/>
</dbReference>
<dbReference type="InterPro" id="IPR001927">
    <property type="entry name" value="Na/Gal_symport"/>
</dbReference>
<dbReference type="GO" id="GO:0008643">
    <property type="term" value="P:carbohydrate transport"/>
    <property type="evidence" value="ECO:0007669"/>
    <property type="project" value="InterPro"/>
</dbReference>